<dbReference type="Proteomes" id="UP000631114">
    <property type="component" value="Unassembled WGS sequence"/>
</dbReference>
<keyword evidence="2" id="KW-1185">Reference proteome</keyword>
<evidence type="ECO:0000313" key="2">
    <source>
        <dbReference type="Proteomes" id="UP000631114"/>
    </source>
</evidence>
<proteinExistence type="predicted"/>
<dbReference type="OrthoDB" id="1918043at2759"/>
<gene>
    <name evidence="1" type="ORF">IFM89_027767</name>
</gene>
<reference evidence="1 2" key="1">
    <citation type="submission" date="2020-10" db="EMBL/GenBank/DDBJ databases">
        <title>The Coptis chinensis genome and diversification of protoberbering-type alkaloids.</title>
        <authorList>
            <person name="Wang B."/>
            <person name="Shu S."/>
            <person name="Song C."/>
            <person name="Liu Y."/>
        </authorList>
    </citation>
    <scope>NUCLEOTIDE SEQUENCE [LARGE SCALE GENOMIC DNA]</scope>
    <source>
        <strain evidence="1">HL-2020</strain>
        <tissue evidence="1">Leaf</tissue>
    </source>
</reference>
<dbReference type="EMBL" id="JADFTS010000004">
    <property type="protein sequence ID" value="KAF9611217.1"/>
    <property type="molecule type" value="Genomic_DNA"/>
</dbReference>
<protein>
    <recommendedName>
        <fullName evidence="3">Myb/SANT-like domain-containing protein</fullName>
    </recommendedName>
</protein>
<dbReference type="AlphaFoldDB" id="A0A835I7P2"/>
<accession>A0A835I7P2</accession>
<comment type="caution">
    <text evidence="1">The sequence shown here is derived from an EMBL/GenBank/DDBJ whole genome shotgun (WGS) entry which is preliminary data.</text>
</comment>
<evidence type="ECO:0000313" key="1">
    <source>
        <dbReference type="EMBL" id="KAF9611217.1"/>
    </source>
</evidence>
<organism evidence="1 2">
    <name type="scientific">Coptis chinensis</name>
    <dbReference type="NCBI Taxonomy" id="261450"/>
    <lineage>
        <taxon>Eukaryota</taxon>
        <taxon>Viridiplantae</taxon>
        <taxon>Streptophyta</taxon>
        <taxon>Embryophyta</taxon>
        <taxon>Tracheophyta</taxon>
        <taxon>Spermatophyta</taxon>
        <taxon>Magnoliopsida</taxon>
        <taxon>Ranunculales</taxon>
        <taxon>Ranunculaceae</taxon>
        <taxon>Coptidoideae</taxon>
        <taxon>Coptis</taxon>
    </lineage>
</organism>
<name>A0A835I7P2_9MAGN</name>
<evidence type="ECO:0008006" key="3">
    <source>
        <dbReference type="Google" id="ProtNLM"/>
    </source>
</evidence>
<sequence>MANDCESNEKTEDKKRKMRWTTAMDNVLLGMLVEATRDGKKCGMNKLEDYVWKAMRPALSEIAEEEVQQSPIDNRQR</sequence>